<sequence length="176" mass="19351">MTTYVAFLRAINLGARRKFPKDAIVAATEAAGFDDVATHINTGNVRLGTAMRSRARIESALEQAYLADRGFEVPTIVYSQAELREVHQHAQAHRHDGQHYVALLRDEPSEEGLALLRERAQPGERFEAGGRAVHLLVSADGVHGTKITNPLLERCLGTTSTWRAPTVVAALVEKWC</sequence>
<dbReference type="Pfam" id="PF08002">
    <property type="entry name" value="DUF1697"/>
    <property type="match status" value="1"/>
</dbReference>
<gene>
    <name evidence="1" type="ORF">UFOPK2761_03037</name>
</gene>
<dbReference type="EMBL" id="CAEZYQ010000033">
    <property type="protein sequence ID" value="CAB4765803.1"/>
    <property type="molecule type" value="Genomic_DNA"/>
</dbReference>
<dbReference type="AlphaFoldDB" id="A0A6J6V433"/>
<dbReference type="Gene3D" id="3.30.70.1280">
    <property type="entry name" value="SP0830-like domains"/>
    <property type="match status" value="1"/>
</dbReference>
<protein>
    <submittedName>
        <fullName evidence="1">Unannotated protein</fullName>
    </submittedName>
</protein>
<dbReference type="PANTHER" id="PTHR36439:SF1">
    <property type="entry name" value="DUF1697 DOMAIN-CONTAINING PROTEIN"/>
    <property type="match status" value="1"/>
</dbReference>
<name>A0A6J6V433_9ZZZZ</name>
<accession>A0A6J6V433</accession>
<dbReference type="InterPro" id="IPR012545">
    <property type="entry name" value="DUF1697"/>
</dbReference>
<dbReference type="SUPFAM" id="SSF160379">
    <property type="entry name" value="SP0830-like"/>
    <property type="match status" value="1"/>
</dbReference>
<evidence type="ECO:0000313" key="1">
    <source>
        <dbReference type="EMBL" id="CAB4765803.1"/>
    </source>
</evidence>
<proteinExistence type="predicted"/>
<organism evidence="1">
    <name type="scientific">freshwater metagenome</name>
    <dbReference type="NCBI Taxonomy" id="449393"/>
    <lineage>
        <taxon>unclassified sequences</taxon>
        <taxon>metagenomes</taxon>
        <taxon>ecological metagenomes</taxon>
    </lineage>
</organism>
<dbReference type="PANTHER" id="PTHR36439">
    <property type="entry name" value="BLL4334 PROTEIN"/>
    <property type="match status" value="1"/>
</dbReference>
<reference evidence="1" key="1">
    <citation type="submission" date="2020-05" db="EMBL/GenBank/DDBJ databases">
        <authorList>
            <person name="Chiriac C."/>
            <person name="Salcher M."/>
            <person name="Ghai R."/>
            <person name="Kavagutti S V."/>
        </authorList>
    </citation>
    <scope>NUCLEOTIDE SEQUENCE</scope>
</reference>
<dbReference type="PIRSF" id="PIRSF008502">
    <property type="entry name" value="UCP008502"/>
    <property type="match status" value="1"/>
</dbReference>